<dbReference type="Pfam" id="PF00535">
    <property type="entry name" value="Glycos_transf_2"/>
    <property type="match status" value="1"/>
</dbReference>
<dbReference type="GO" id="GO:0016758">
    <property type="term" value="F:hexosyltransferase activity"/>
    <property type="evidence" value="ECO:0007669"/>
    <property type="project" value="UniProtKB-ARBA"/>
</dbReference>
<organism evidence="2">
    <name type="scientific">Citrobacter freundii</name>
    <dbReference type="NCBI Taxonomy" id="546"/>
    <lineage>
        <taxon>Bacteria</taxon>
        <taxon>Pseudomonadati</taxon>
        <taxon>Pseudomonadota</taxon>
        <taxon>Gammaproteobacteria</taxon>
        <taxon>Enterobacterales</taxon>
        <taxon>Enterobacteriaceae</taxon>
        <taxon>Citrobacter</taxon>
        <taxon>Citrobacter freundii complex</taxon>
    </lineage>
</organism>
<feature type="domain" description="Glycosyltransferase 2-like" evidence="1">
    <location>
        <begin position="7"/>
        <end position="131"/>
    </location>
</feature>
<dbReference type="Gene3D" id="3.90.550.10">
    <property type="entry name" value="Spore Coat Polysaccharide Biosynthesis Protein SpsA, Chain A"/>
    <property type="match status" value="1"/>
</dbReference>
<evidence type="ECO:0000259" key="1">
    <source>
        <dbReference type="Pfam" id="PF00535"/>
    </source>
</evidence>
<dbReference type="SMR" id="Q5UHE0"/>
<dbReference type="PANTHER" id="PTHR22916:SF3">
    <property type="entry name" value="UDP-GLCNAC:BETAGAL BETA-1,3-N-ACETYLGLUCOSAMINYLTRANSFERASE-LIKE PROTEIN 1"/>
    <property type="match status" value="1"/>
</dbReference>
<evidence type="ECO:0000313" key="2">
    <source>
        <dbReference type="EMBL" id="AAV34493.1"/>
    </source>
</evidence>
<name>Q5UHE0_CITFR</name>
<dbReference type="EMBL" id="AY730592">
    <property type="protein sequence ID" value="AAV34493.1"/>
    <property type="molecule type" value="Genomic_DNA"/>
</dbReference>
<reference evidence="2" key="1">
    <citation type="journal article" date="2004" name="J. Bacteriol.">
        <title>Relationships of the Escherichia coli O157, O111, and O55 O-antigen gene clusters with those of Salmonella enterica and Citrobacter freundii, which express identical O antigens.</title>
        <authorList>
            <person name="Samuel G."/>
            <person name="Hogbin J.P."/>
            <person name="Wang L."/>
            <person name="Reeves P.R."/>
        </authorList>
    </citation>
    <scope>NUCLEOTIDE SEQUENCE</scope>
    <source>
        <strain evidence="2">M1972</strain>
    </source>
</reference>
<dbReference type="InterPro" id="IPR001173">
    <property type="entry name" value="Glyco_trans_2-like"/>
</dbReference>
<protein>
    <submittedName>
        <fullName evidence="2">Glycosyltransferase</fullName>
    </submittedName>
</protein>
<dbReference type="InterPro" id="IPR029044">
    <property type="entry name" value="Nucleotide-diphossugar_trans"/>
</dbReference>
<dbReference type="SUPFAM" id="SSF53448">
    <property type="entry name" value="Nucleotide-diphospho-sugar transferases"/>
    <property type="match status" value="1"/>
</dbReference>
<dbReference type="PANTHER" id="PTHR22916">
    <property type="entry name" value="GLYCOSYLTRANSFERASE"/>
    <property type="match status" value="1"/>
</dbReference>
<gene>
    <name evidence="2" type="primary">wbdN</name>
</gene>
<proteinExistence type="predicted"/>
<dbReference type="AlphaFoldDB" id="Q5UHE0"/>
<accession>Q5UHE0</accession>
<sequence>METESVSIIMPVYNGASTIVQSIESILNQTYKDIRLYIIDDCSTDETSILLQNLYISNDRVELIRNIKNKGVAESRNIGIEQSRGKYIAFCDADDLWGETKLEKQLDILESEKVDVVCTNYYLIDLEDNIIGSVCSPGIITYKTMLGKNHIGNLTGIYNVKKIGKVYQKKIGHEDYLMWLEILRKTEQAICIQENLAKYRVSKKSLSANKLIAAQWTWNIYRKQLKIPIIPALYFFSQYAVQGLLKKII</sequence>
<dbReference type="CAZy" id="GT2">
    <property type="family name" value="Glycosyltransferase Family 2"/>
</dbReference>
<keyword evidence="2" id="KW-0808">Transferase</keyword>